<protein>
    <submittedName>
        <fullName evidence="1">Uncharacterized protein</fullName>
    </submittedName>
</protein>
<evidence type="ECO:0000313" key="2">
    <source>
        <dbReference type="Proteomes" id="UP000037510"/>
    </source>
</evidence>
<reference evidence="1 2" key="1">
    <citation type="journal article" date="2015" name="Genome Biol. Evol.">
        <title>The genome of winter moth (Operophtera brumata) provides a genomic perspective on sexual dimorphism and phenology.</title>
        <authorList>
            <person name="Derks M.F."/>
            <person name="Smit S."/>
            <person name="Salis L."/>
            <person name="Schijlen E."/>
            <person name="Bossers A."/>
            <person name="Mateman C."/>
            <person name="Pijl A.S."/>
            <person name="de Ridder D."/>
            <person name="Groenen M.A."/>
            <person name="Visser M.E."/>
            <person name="Megens H.J."/>
        </authorList>
    </citation>
    <scope>NUCLEOTIDE SEQUENCE [LARGE SCALE GENOMIC DNA]</scope>
    <source>
        <strain evidence="1">WM2013NL</strain>
        <tissue evidence="1">Head and thorax</tissue>
    </source>
</reference>
<keyword evidence="2" id="KW-1185">Reference proteome</keyword>
<organism evidence="1 2">
    <name type="scientific">Operophtera brumata</name>
    <name type="common">Winter moth</name>
    <name type="synonym">Phalaena brumata</name>
    <dbReference type="NCBI Taxonomy" id="104452"/>
    <lineage>
        <taxon>Eukaryota</taxon>
        <taxon>Metazoa</taxon>
        <taxon>Ecdysozoa</taxon>
        <taxon>Arthropoda</taxon>
        <taxon>Hexapoda</taxon>
        <taxon>Insecta</taxon>
        <taxon>Pterygota</taxon>
        <taxon>Neoptera</taxon>
        <taxon>Endopterygota</taxon>
        <taxon>Lepidoptera</taxon>
        <taxon>Glossata</taxon>
        <taxon>Ditrysia</taxon>
        <taxon>Geometroidea</taxon>
        <taxon>Geometridae</taxon>
        <taxon>Larentiinae</taxon>
        <taxon>Operophtera</taxon>
    </lineage>
</organism>
<sequence>MSRKGFEPASSLGKNAFGSRGKLSGVHAGLVFLAPLGENPSETLETAHSGHTPLEPPSSILHSVYSAIKNVFTGPVPSDVEPYSYQPPPPPQPFPQFKPMAWGAVDSYGQPAAVETFPDFEPRHPHESFNYASAKKSAVPTVYPTHKTGLTADKLQKINYNLNKLKNYMNHQQRSSEILPQFNGLDVYREMLKKGTFIPTPVVTDNEIGVLPAELLPDLDTTTSTTTTTTTTEKPKTTTVETRRKDVKFYLRGNKIIQV</sequence>
<dbReference type="AlphaFoldDB" id="A0A0L7KRA6"/>
<accession>A0A0L7KRA6</accession>
<dbReference type="Proteomes" id="UP000037510">
    <property type="component" value="Unassembled WGS sequence"/>
</dbReference>
<proteinExistence type="predicted"/>
<evidence type="ECO:0000313" key="1">
    <source>
        <dbReference type="EMBL" id="KOB65808.1"/>
    </source>
</evidence>
<gene>
    <name evidence="1" type="ORF">OBRU01_17118</name>
</gene>
<name>A0A0L7KRA6_OPEBR</name>
<dbReference type="EMBL" id="JTDY01006649">
    <property type="protein sequence ID" value="KOB65808.1"/>
    <property type="molecule type" value="Genomic_DNA"/>
</dbReference>
<comment type="caution">
    <text evidence="1">The sequence shown here is derived from an EMBL/GenBank/DDBJ whole genome shotgun (WGS) entry which is preliminary data.</text>
</comment>